<reference evidence="3 4" key="1">
    <citation type="submission" date="2020-08" db="EMBL/GenBank/DDBJ databases">
        <title>Aphidius gifuensis genome sequencing and assembly.</title>
        <authorList>
            <person name="Du Z."/>
        </authorList>
    </citation>
    <scope>NUCLEOTIDE SEQUENCE [LARGE SCALE GENOMIC DNA]</scope>
    <source>
        <strain evidence="3">YNYX2018</strain>
        <tissue evidence="3">Adults</tissue>
    </source>
</reference>
<dbReference type="Pfam" id="PF00028">
    <property type="entry name" value="Cadherin"/>
    <property type="match status" value="1"/>
</dbReference>
<feature type="domain" description="Cadherin" evidence="2">
    <location>
        <begin position="26"/>
        <end position="122"/>
    </location>
</feature>
<dbReference type="GO" id="GO:0016020">
    <property type="term" value="C:membrane"/>
    <property type="evidence" value="ECO:0007669"/>
    <property type="project" value="InterPro"/>
</dbReference>
<sequence length="296" mass="34391">MDPASHALENDVSTPTNDKATLIKTNKSIINLKIAENTEIDTIILKKLINNTNINTRYIIKNGNDDNNFKINIKNGELRLNKSLDYEKKNIYKLKIANTINNTENIIIVSINIINIDEAPVINYVVPINFTENDIDKFNGEEISMLKQGEYCIRNIKAFDPDIKNKNDNQHIVYTIDIIGKNYFNKFQCFKNQTIEKTWYLNIDRKSGCLKLVDPFENYCSYYFWLYIGKIDNSNDSYINQSFYINAYDKDAKANSKKTTIFVQSKISISFLCRIYNCPSQNDAKANYYFKLIFGK</sequence>
<evidence type="ECO:0000259" key="2">
    <source>
        <dbReference type="PROSITE" id="PS50268"/>
    </source>
</evidence>
<dbReference type="AlphaFoldDB" id="A0A834Y2A6"/>
<accession>A0A834Y2A6</accession>
<evidence type="ECO:0000313" key="3">
    <source>
        <dbReference type="EMBL" id="KAF7996681.1"/>
    </source>
</evidence>
<dbReference type="CDD" id="cd11304">
    <property type="entry name" value="Cadherin_repeat"/>
    <property type="match status" value="1"/>
</dbReference>
<dbReference type="PROSITE" id="PS50268">
    <property type="entry name" value="CADHERIN_2"/>
    <property type="match status" value="1"/>
</dbReference>
<dbReference type="Gene3D" id="2.60.40.60">
    <property type="entry name" value="Cadherins"/>
    <property type="match status" value="1"/>
</dbReference>
<name>A0A834Y2A6_APHGI</name>
<dbReference type="GO" id="GO:0005509">
    <property type="term" value="F:calcium ion binding"/>
    <property type="evidence" value="ECO:0007669"/>
    <property type="project" value="UniProtKB-UniRule"/>
</dbReference>
<dbReference type="GO" id="GO:0007156">
    <property type="term" value="P:homophilic cell adhesion via plasma membrane adhesion molecules"/>
    <property type="evidence" value="ECO:0007669"/>
    <property type="project" value="InterPro"/>
</dbReference>
<keyword evidence="1" id="KW-0106">Calcium</keyword>
<evidence type="ECO:0000256" key="1">
    <source>
        <dbReference type="PROSITE-ProRule" id="PRU00043"/>
    </source>
</evidence>
<dbReference type="InterPro" id="IPR002126">
    <property type="entry name" value="Cadherin-like_dom"/>
</dbReference>
<dbReference type="EMBL" id="JACMRX010000001">
    <property type="protein sequence ID" value="KAF7996681.1"/>
    <property type="molecule type" value="Genomic_DNA"/>
</dbReference>
<proteinExistence type="predicted"/>
<comment type="caution">
    <text evidence="3">The sequence shown here is derived from an EMBL/GenBank/DDBJ whole genome shotgun (WGS) entry which is preliminary data.</text>
</comment>
<gene>
    <name evidence="3" type="ORF">HCN44_002327</name>
</gene>
<dbReference type="InterPro" id="IPR015919">
    <property type="entry name" value="Cadherin-like_sf"/>
</dbReference>
<organism evidence="3 4">
    <name type="scientific">Aphidius gifuensis</name>
    <name type="common">Parasitoid wasp</name>
    <dbReference type="NCBI Taxonomy" id="684658"/>
    <lineage>
        <taxon>Eukaryota</taxon>
        <taxon>Metazoa</taxon>
        <taxon>Ecdysozoa</taxon>
        <taxon>Arthropoda</taxon>
        <taxon>Hexapoda</taxon>
        <taxon>Insecta</taxon>
        <taxon>Pterygota</taxon>
        <taxon>Neoptera</taxon>
        <taxon>Endopterygota</taxon>
        <taxon>Hymenoptera</taxon>
        <taxon>Apocrita</taxon>
        <taxon>Ichneumonoidea</taxon>
        <taxon>Braconidae</taxon>
        <taxon>Aphidiinae</taxon>
        <taxon>Aphidius</taxon>
    </lineage>
</organism>
<protein>
    <recommendedName>
        <fullName evidence="2">Cadherin domain-containing protein</fullName>
    </recommendedName>
</protein>
<keyword evidence="4" id="KW-1185">Reference proteome</keyword>
<dbReference type="SUPFAM" id="SSF49313">
    <property type="entry name" value="Cadherin-like"/>
    <property type="match status" value="1"/>
</dbReference>
<dbReference type="Proteomes" id="UP000639338">
    <property type="component" value="Unassembled WGS sequence"/>
</dbReference>
<evidence type="ECO:0000313" key="4">
    <source>
        <dbReference type="Proteomes" id="UP000639338"/>
    </source>
</evidence>